<evidence type="ECO:0000256" key="1">
    <source>
        <dbReference type="ARBA" id="ARBA00001947"/>
    </source>
</evidence>
<dbReference type="GO" id="GO:0006508">
    <property type="term" value="P:proteolysis"/>
    <property type="evidence" value="ECO:0007669"/>
    <property type="project" value="UniProtKB-KW"/>
</dbReference>
<dbReference type="Gene3D" id="1.20.140.70">
    <property type="entry name" value="Oligopeptidase f, N-terminal domain"/>
    <property type="match status" value="1"/>
</dbReference>
<keyword evidence="4" id="KW-0378">Hydrolase</keyword>
<dbReference type="AlphaFoldDB" id="A0A0F9C520"/>
<dbReference type="InterPro" id="IPR001567">
    <property type="entry name" value="Pept_M3A_M3B_dom"/>
</dbReference>
<evidence type="ECO:0000313" key="9">
    <source>
        <dbReference type="EMBL" id="KKL21387.1"/>
    </source>
</evidence>
<evidence type="ECO:0000256" key="2">
    <source>
        <dbReference type="ARBA" id="ARBA00022670"/>
    </source>
</evidence>
<proteinExistence type="predicted"/>
<name>A0A0F9C520_9ZZZZ</name>
<dbReference type="GO" id="GO:0004222">
    <property type="term" value="F:metalloendopeptidase activity"/>
    <property type="evidence" value="ECO:0007669"/>
    <property type="project" value="InterPro"/>
</dbReference>
<evidence type="ECO:0000259" key="7">
    <source>
        <dbReference type="Pfam" id="PF01432"/>
    </source>
</evidence>
<accession>A0A0F9C520</accession>
<feature type="domain" description="Peptidase M3A/M3B catalytic" evidence="7">
    <location>
        <begin position="126"/>
        <end position="194"/>
    </location>
</feature>
<evidence type="ECO:0000259" key="8">
    <source>
        <dbReference type="Pfam" id="PF08439"/>
    </source>
</evidence>
<dbReference type="InterPro" id="IPR042088">
    <property type="entry name" value="OligoPept_F_C"/>
</dbReference>
<sequence length="195" mass="22051">MLKTAEDQADSVYQRMMGRFMQVASEAGQAASFIRPEILALPAEKLDAYLKSPELAPYKLLLTRIIRYKPHTLGEKEERLLAMQSEMSGAASKIFRQLQDADMKFGTVTNEKGQQVELTHSSLMSFLTSPDRKVRETAFHKYYDVYESLDHTLAATLNATVQKDVYYAKAREYPSALEAALFPDNVPVSVYDNLI</sequence>
<dbReference type="Gene3D" id="1.10.287.830">
    <property type="entry name" value="putative peptidase helix hairpin domain like"/>
    <property type="match status" value="1"/>
</dbReference>
<dbReference type="GO" id="GO:0046872">
    <property type="term" value="F:metal ion binding"/>
    <property type="evidence" value="ECO:0007669"/>
    <property type="project" value="UniProtKB-KW"/>
</dbReference>
<keyword evidence="5" id="KW-0862">Zinc</keyword>
<reference evidence="9" key="1">
    <citation type="journal article" date="2015" name="Nature">
        <title>Complex archaea that bridge the gap between prokaryotes and eukaryotes.</title>
        <authorList>
            <person name="Spang A."/>
            <person name="Saw J.H."/>
            <person name="Jorgensen S.L."/>
            <person name="Zaremba-Niedzwiedzka K."/>
            <person name="Martijn J."/>
            <person name="Lind A.E."/>
            <person name="van Eijk R."/>
            <person name="Schleper C."/>
            <person name="Guy L."/>
            <person name="Ettema T.J."/>
        </authorList>
    </citation>
    <scope>NUCLEOTIDE SEQUENCE</scope>
</reference>
<evidence type="ECO:0000256" key="4">
    <source>
        <dbReference type="ARBA" id="ARBA00022801"/>
    </source>
</evidence>
<comment type="caution">
    <text evidence="9">The sequence shown here is derived from an EMBL/GenBank/DDBJ whole genome shotgun (WGS) entry which is preliminary data.</text>
</comment>
<keyword evidence="2" id="KW-0645">Protease</keyword>
<evidence type="ECO:0000256" key="5">
    <source>
        <dbReference type="ARBA" id="ARBA00022833"/>
    </source>
</evidence>
<dbReference type="Pfam" id="PF08439">
    <property type="entry name" value="Peptidase_M3_N"/>
    <property type="match status" value="1"/>
</dbReference>
<evidence type="ECO:0008006" key="10">
    <source>
        <dbReference type="Google" id="ProtNLM"/>
    </source>
</evidence>
<feature type="non-terminal residue" evidence="9">
    <location>
        <position position="195"/>
    </location>
</feature>
<dbReference type="InterPro" id="IPR013647">
    <property type="entry name" value="OligopepF_N_dom"/>
</dbReference>
<dbReference type="EMBL" id="LAZR01037750">
    <property type="protein sequence ID" value="KKL21387.1"/>
    <property type="molecule type" value="Genomic_DNA"/>
</dbReference>
<comment type="cofactor">
    <cofactor evidence="1">
        <name>Zn(2+)</name>
        <dbReference type="ChEBI" id="CHEBI:29105"/>
    </cofactor>
</comment>
<protein>
    <recommendedName>
        <fullName evidence="10">Oligopeptidase F N-terminal domain-containing protein</fullName>
    </recommendedName>
</protein>
<dbReference type="Gene3D" id="1.10.1370.20">
    <property type="entry name" value="Oligoendopeptidase f, C-terminal domain"/>
    <property type="match status" value="1"/>
</dbReference>
<dbReference type="SUPFAM" id="SSF55486">
    <property type="entry name" value="Metalloproteases ('zincins'), catalytic domain"/>
    <property type="match status" value="1"/>
</dbReference>
<gene>
    <name evidence="9" type="ORF">LCGC14_2445940</name>
</gene>
<keyword evidence="3" id="KW-0479">Metal-binding</keyword>
<dbReference type="Pfam" id="PF01432">
    <property type="entry name" value="Peptidase_M3"/>
    <property type="match status" value="1"/>
</dbReference>
<evidence type="ECO:0000256" key="3">
    <source>
        <dbReference type="ARBA" id="ARBA00022723"/>
    </source>
</evidence>
<evidence type="ECO:0000256" key="6">
    <source>
        <dbReference type="ARBA" id="ARBA00023049"/>
    </source>
</evidence>
<organism evidence="9">
    <name type="scientific">marine sediment metagenome</name>
    <dbReference type="NCBI Taxonomy" id="412755"/>
    <lineage>
        <taxon>unclassified sequences</taxon>
        <taxon>metagenomes</taxon>
        <taxon>ecological metagenomes</taxon>
    </lineage>
</organism>
<feature type="domain" description="Oligopeptidase F N-terminal" evidence="8">
    <location>
        <begin position="37"/>
        <end position="105"/>
    </location>
</feature>
<keyword evidence="6" id="KW-0482">Metalloprotease</keyword>